<sequence>MIKTAGTTLHYIFRNNYGFGYAEINKPSFNQRDLRVLKFAGGGGGVKAIGGHGLRPDDGLRAVANDIFFLTFIRNPVARFISHYNHGLKAGSHDDSLEKRCSIVGEHDYQTKFLLGCKSLEERSFAAGAAELERAKKILQTEFQFVGVVERFNESLLLMRHALGLPNFEIRYQPKNVKPDSAAKTLSLSEKDDAAVRQANQIDIQLYHFAEQEIFNRHRAQYGTSRLLNEAESLDKACQTYRFSTLNNIAFRVGKYLFYRPFLKFFG</sequence>
<comment type="subcellular location">
    <subcellularLocation>
        <location evidence="1">Golgi apparatus membrane</location>
        <topology evidence="1">Single-pass type II membrane protein</topology>
    </subcellularLocation>
</comment>
<dbReference type="Pfam" id="PF06990">
    <property type="entry name" value="Gal-3-0_sulfotr"/>
    <property type="match status" value="1"/>
</dbReference>
<dbReference type="PANTHER" id="PTHR14647:SF87">
    <property type="entry name" value="PUTATIVE-RELATED"/>
    <property type="match status" value="1"/>
</dbReference>
<proteinExistence type="predicted"/>
<dbReference type="AlphaFoldDB" id="A0A7W0C9A8"/>
<dbReference type="InterPro" id="IPR009729">
    <property type="entry name" value="Gal-3-0_sulfotransfrase"/>
</dbReference>
<keyword evidence="10" id="KW-1185">Reference proteome</keyword>
<keyword evidence="4" id="KW-0735">Signal-anchor</keyword>
<evidence type="ECO:0000256" key="4">
    <source>
        <dbReference type="ARBA" id="ARBA00022968"/>
    </source>
</evidence>
<dbReference type="GO" id="GO:0001733">
    <property type="term" value="F:galactosylceramide sulfotransferase activity"/>
    <property type="evidence" value="ECO:0007669"/>
    <property type="project" value="InterPro"/>
</dbReference>
<dbReference type="PANTHER" id="PTHR14647">
    <property type="entry name" value="GALACTOSE-3-O-SULFOTRANSFERASE"/>
    <property type="match status" value="1"/>
</dbReference>
<gene>
    <name evidence="9" type="ORF">HNR65_001799</name>
</gene>
<evidence type="ECO:0000256" key="2">
    <source>
        <dbReference type="ARBA" id="ARBA00022679"/>
    </source>
</evidence>
<dbReference type="GO" id="GO:0016020">
    <property type="term" value="C:membrane"/>
    <property type="evidence" value="ECO:0007669"/>
    <property type="project" value="InterPro"/>
</dbReference>
<dbReference type="Proteomes" id="UP000525298">
    <property type="component" value="Unassembled WGS sequence"/>
</dbReference>
<keyword evidence="8" id="KW-0325">Glycoprotein</keyword>
<protein>
    <recommendedName>
        <fullName evidence="11">Sulfotransferase family protein</fullName>
    </recommendedName>
</protein>
<keyword evidence="5" id="KW-1133">Transmembrane helix</keyword>
<keyword evidence="2" id="KW-0808">Transferase</keyword>
<accession>A0A7W0C9A8</accession>
<evidence type="ECO:0000313" key="10">
    <source>
        <dbReference type="Proteomes" id="UP000525298"/>
    </source>
</evidence>
<dbReference type="GO" id="GO:0009247">
    <property type="term" value="P:glycolipid biosynthetic process"/>
    <property type="evidence" value="ECO:0007669"/>
    <property type="project" value="InterPro"/>
</dbReference>
<evidence type="ECO:0000256" key="8">
    <source>
        <dbReference type="ARBA" id="ARBA00023180"/>
    </source>
</evidence>
<keyword evidence="3" id="KW-0812">Transmembrane</keyword>
<evidence type="ECO:0000256" key="1">
    <source>
        <dbReference type="ARBA" id="ARBA00004323"/>
    </source>
</evidence>
<evidence type="ECO:0000256" key="6">
    <source>
        <dbReference type="ARBA" id="ARBA00023034"/>
    </source>
</evidence>
<dbReference type="SUPFAM" id="SSF52540">
    <property type="entry name" value="P-loop containing nucleoside triphosphate hydrolases"/>
    <property type="match status" value="1"/>
</dbReference>
<keyword evidence="7" id="KW-0472">Membrane</keyword>
<organism evidence="9 10">
    <name type="scientific">Desulfosalsimonas propionicica</name>
    <dbReference type="NCBI Taxonomy" id="332175"/>
    <lineage>
        <taxon>Bacteria</taxon>
        <taxon>Pseudomonadati</taxon>
        <taxon>Thermodesulfobacteriota</taxon>
        <taxon>Desulfobacteria</taxon>
        <taxon>Desulfobacterales</taxon>
        <taxon>Desulfosalsimonadaceae</taxon>
        <taxon>Desulfosalsimonas</taxon>
    </lineage>
</organism>
<dbReference type="InterPro" id="IPR027417">
    <property type="entry name" value="P-loop_NTPase"/>
</dbReference>
<evidence type="ECO:0000256" key="5">
    <source>
        <dbReference type="ARBA" id="ARBA00022989"/>
    </source>
</evidence>
<evidence type="ECO:0000256" key="3">
    <source>
        <dbReference type="ARBA" id="ARBA00022692"/>
    </source>
</evidence>
<reference evidence="9 10" key="1">
    <citation type="submission" date="2020-07" db="EMBL/GenBank/DDBJ databases">
        <title>Genomic Encyclopedia of Type Strains, Phase IV (KMG-IV): sequencing the most valuable type-strain genomes for metagenomic binning, comparative biology and taxonomic classification.</title>
        <authorList>
            <person name="Goeker M."/>
        </authorList>
    </citation>
    <scope>NUCLEOTIDE SEQUENCE [LARGE SCALE GENOMIC DNA]</scope>
    <source>
        <strain evidence="9 10">DSM 17721</strain>
    </source>
</reference>
<keyword evidence="6" id="KW-0333">Golgi apparatus</keyword>
<dbReference type="Gene3D" id="3.40.50.300">
    <property type="entry name" value="P-loop containing nucleotide triphosphate hydrolases"/>
    <property type="match status" value="1"/>
</dbReference>
<evidence type="ECO:0000256" key="7">
    <source>
        <dbReference type="ARBA" id="ARBA00023136"/>
    </source>
</evidence>
<evidence type="ECO:0008006" key="11">
    <source>
        <dbReference type="Google" id="ProtNLM"/>
    </source>
</evidence>
<name>A0A7W0C9A8_9BACT</name>
<dbReference type="EMBL" id="JACDUS010000004">
    <property type="protein sequence ID" value="MBA2881472.1"/>
    <property type="molecule type" value="Genomic_DNA"/>
</dbReference>
<evidence type="ECO:0000313" key="9">
    <source>
        <dbReference type="EMBL" id="MBA2881472.1"/>
    </source>
</evidence>
<comment type="caution">
    <text evidence="9">The sequence shown here is derived from an EMBL/GenBank/DDBJ whole genome shotgun (WGS) entry which is preliminary data.</text>
</comment>